<dbReference type="InterPro" id="IPR016142">
    <property type="entry name" value="Citrate_synth-like_lrg_a-sub"/>
</dbReference>
<evidence type="ECO:0000256" key="9">
    <source>
        <dbReference type="ARBA" id="ARBA00022723"/>
    </source>
</evidence>
<dbReference type="AlphaFoldDB" id="A0A5K4FAY3"/>
<dbReference type="InterPro" id="IPR036969">
    <property type="entry name" value="Citrate_synthase_sf"/>
</dbReference>
<feature type="domain" description="ATP-citrate synthase/succinyl-CoA ligase C-terminal" evidence="14">
    <location>
        <begin position="756"/>
        <end position="846"/>
    </location>
</feature>
<evidence type="ECO:0000256" key="3">
    <source>
        <dbReference type="ARBA" id="ARBA00010719"/>
    </source>
</evidence>
<keyword evidence="17" id="KW-1185">Reference proteome</keyword>
<dbReference type="Gene3D" id="3.40.50.261">
    <property type="entry name" value="Succinyl-CoA synthetase domains"/>
    <property type="match status" value="2"/>
</dbReference>
<reference evidence="18" key="2">
    <citation type="submission" date="2019-11" db="UniProtKB">
        <authorList>
            <consortium name="WormBaseParasite"/>
        </authorList>
    </citation>
    <scope>IDENTIFICATION</scope>
    <source>
        <strain evidence="18">Puerto Rican</strain>
    </source>
</reference>
<evidence type="ECO:0000256" key="5">
    <source>
        <dbReference type="ARBA" id="ARBA00022490"/>
    </source>
</evidence>
<dbReference type="Gene3D" id="3.30.470.110">
    <property type="match status" value="1"/>
</dbReference>
<protein>
    <recommendedName>
        <fullName evidence="4">ATP citrate synthase</fullName>
        <ecNumber evidence="4">2.3.3.8</ecNumber>
    </recommendedName>
</protein>
<dbReference type="Pfam" id="PF00285">
    <property type="entry name" value="Citrate_synt"/>
    <property type="match status" value="1"/>
</dbReference>
<dbReference type="InterPro" id="IPR002020">
    <property type="entry name" value="Citrate_synthase"/>
</dbReference>
<name>A0A5K4FAY3_SCHMA</name>
<feature type="domain" description="ATP-citrate synthase citrate-binding" evidence="15">
    <location>
        <begin position="293"/>
        <end position="479"/>
    </location>
</feature>
<dbReference type="EC" id="2.3.3.8" evidence="4"/>
<keyword evidence="13" id="KW-0443">Lipid metabolism</keyword>
<dbReference type="GO" id="GO:0005524">
    <property type="term" value="F:ATP binding"/>
    <property type="evidence" value="ECO:0007669"/>
    <property type="project" value="UniProtKB-KW"/>
</dbReference>
<dbReference type="PANTHER" id="PTHR23118:SF42">
    <property type="entry name" value="ATP-CITRATE SYNTHASE"/>
    <property type="match status" value="1"/>
</dbReference>
<evidence type="ECO:0000256" key="10">
    <source>
        <dbReference type="ARBA" id="ARBA00022741"/>
    </source>
</evidence>
<dbReference type="GO" id="GO:0046872">
    <property type="term" value="F:metal ion binding"/>
    <property type="evidence" value="ECO:0007669"/>
    <property type="project" value="UniProtKB-KW"/>
</dbReference>
<dbReference type="GO" id="GO:0005829">
    <property type="term" value="C:cytosol"/>
    <property type="evidence" value="ECO:0007669"/>
    <property type="project" value="TreeGrafter"/>
</dbReference>
<dbReference type="SUPFAM" id="SSF48256">
    <property type="entry name" value="Citrate synthase"/>
    <property type="match status" value="1"/>
</dbReference>
<dbReference type="InterPro" id="IPR056749">
    <property type="entry name" value="Citrate_synth_N"/>
</dbReference>
<evidence type="ECO:0000259" key="15">
    <source>
        <dbReference type="Pfam" id="PF16114"/>
    </source>
</evidence>
<dbReference type="FunFam" id="3.40.50.261:FF:000004">
    <property type="entry name" value="ATP-citrate synthase subunit"/>
    <property type="match status" value="1"/>
</dbReference>
<organism evidence="17 18">
    <name type="scientific">Schistosoma mansoni</name>
    <name type="common">Blood fluke</name>
    <dbReference type="NCBI Taxonomy" id="6183"/>
    <lineage>
        <taxon>Eukaryota</taxon>
        <taxon>Metazoa</taxon>
        <taxon>Spiralia</taxon>
        <taxon>Lophotrochozoa</taxon>
        <taxon>Platyhelminthes</taxon>
        <taxon>Trematoda</taxon>
        <taxon>Digenea</taxon>
        <taxon>Strigeidida</taxon>
        <taxon>Schistosomatoidea</taxon>
        <taxon>Schistosomatidae</taxon>
        <taxon>Schistosoma</taxon>
    </lineage>
</organism>
<dbReference type="Gene3D" id="1.10.580.10">
    <property type="entry name" value="Citrate Synthase, domain 1"/>
    <property type="match status" value="1"/>
</dbReference>
<keyword evidence="10" id="KW-0547">Nucleotide-binding</keyword>
<keyword evidence="9" id="KW-0479">Metal-binding</keyword>
<keyword evidence="12" id="KW-0460">Magnesium</keyword>
<dbReference type="InParanoid" id="A0A5K4FAY3"/>
<evidence type="ECO:0000259" key="14">
    <source>
        <dbReference type="Pfam" id="PF00549"/>
    </source>
</evidence>
<evidence type="ECO:0000313" key="18">
    <source>
        <dbReference type="WBParaSite" id="Smp_342330.1"/>
    </source>
</evidence>
<comment type="similarity">
    <text evidence="3">In the N-terminal section; belongs to the succinate/malate CoA ligase beta subunit family.</text>
</comment>
<dbReference type="Pfam" id="PF16114">
    <property type="entry name" value="Citrate_bind"/>
    <property type="match status" value="1"/>
</dbReference>
<evidence type="ECO:0000259" key="16">
    <source>
        <dbReference type="Pfam" id="PF24948"/>
    </source>
</evidence>
<evidence type="ECO:0000256" key="6">
    <source>
        <dbReference type="ARBA" id="ARBA00022516"/>
    </source>
</evidence>
<dbReference type="STRING" id="6183.A0A5K4FAY3"/>
<keyword evidence="6" id="KW-0444">Lipid biosynthesis</keyword>
<comment type="subcellular location">
    <subcellularLocation>
        <location evidence="1">Cytoplasm</location>
    </subcellularLocation>
</comment>
<dbReference type="SUPFAM" id="SSF56059">
    <property type="entry name" value="Glutathione synthetase ATP-binding domain-like"/>
    <property type="match status" value="1"/>
</dbReference>
<dbReference type="FunFam" id="3.40.50.261:FF:000003">
    <property type="entry name" value="ATP-citrate synthase subunit"/>
    <property type="match status" value="1"/>
</dbReference>
<comment type="similarity">
    <text evidence="2">In the C-terminal section; belongs to the succinate/malate CoA ligase alpha subunit family.</text>
</comment>
<dbReference type="InterPro" id="IPR016102">
    <property type="entry name" value="Succinyl-CoA_synth-like"/>
</dbReference>
<proteinExistence type="inferred from homology"/>
<dbReference type="InterPro" id="IPR016143">
    <property type="entry name" value="Citrate_synth-like_sm_a-sub"/>
</dbReference>
<dbReference type="PANTHER" id="PTHR23118">
    <property type="entry name" value="ATP-CITRATE SYNTHASE"/>
    <property type="match status" value="1"/>
</dbReference>
<keyword evidence="5" id="KW-0963">Cytoplasm</keyword>
<dbReference type="GO" id="GO:0006085">
    <property type="term" value="P:acetyl-CoA biosynthetic process"/>
    <property type="evidence" value="ECO:0007669"/>
    <property type="project" value="TreeGrafter"/>
</dbReference>
<dbReference type="FunCoup" id="A0A5K4FAY3">
    <property type="interactions" value="1823"/>
</dbReference>
<feature type="domain" description="ATP-citrate synthase ATP-grasp" evidence="16">
    <location>
        <begin position="2"/>
        <end position="217"/>
    </location>
</feature>
<keyword evidence="8" id="KW-0808">Transferase</keyword>
<accession>A0A5K4FAY3</accession>
<dbReference type="Pfam" id="PF00549">
    <property type="entry name" value="Ligase_CoA"/>
    <property type="match status" value="1"/>
</dbReference>
<evidence type="ECO:0000256" key="12">
    <source>
        <dbReference type="ARBA" id="ARBA00022842"/>
    </source>
</evidence>
<evidence type="ECO:0000256" key="4">
    <source>
        <dbReference type="ARBA" id="ARBA00012639"/>
    </source>
</evidence>
<dbReference type="SUPFAM" id="SSF52210">
    <property type="entry name" value="Succinyl-CoA synthetase domains"/>
    <property type="match status" value="1"/>
</dbReference>
<dbReference type="Gene3D" id="3.40.50.720">
    <property type="entry name" value="NAD(P)-binding Rossmann-like Domain"/>
    <property type="match status" value="1"/>
</dbReference>
<dbReference type="WBParaSite" id="Smp_342330.1">
    <property type="protein sequence ID" value="Smp_342330.1"/>
    <property type="gene ID" value="Smp_342330"/>
</dbReference>
<reference evidence="17" key="1">
    <citation type="journal article" date="2012" name="PLoS Negl. Trop. Dis.">
        <title>A systematically improved high quality genome and transcriptome of the human blood fluke Schistosoma mansoni.</title>
        <authorList>
            <person name="Protasio A.V."/>
            <person name="Tsai I.J."/>
            <person name="Babbage A."/>
            <person name="Nichol S."/>
            <person name="Hunt M."/>
            <person name="Aslett M.A."/>
            <person name="De Silva N."/>
            <person name="Velarde G.S."/>
            <person name="Anderson T.J."/>
            <person name="Clark R.C."/>
            <person name="Davidson C."/>
            <person name="Dillon G.P."/>
            <person name="Holroyd N.E."/>
            <person name="LoVerde P.T."/>
            <person name="Lloyd C."/>
            <person name="McQuillan J."/>
            <person name="Oliveira G."/>
            <person name="Otto T.D."/>
            <person name="Parker-Manuel S.J."/>
            <person name="Quail M.A."/>
            <person name="Wilson R.A."/>
            <person name="Zerlotini A."/>
            <person name="Dunne D.W."/>
            <person name="Berriman M."/>
        </authorList>
    </citation>
    <scope>NUCLEOTIDE SEQUENCE [LARGE SCALE GENOMIC DNA]</scope>
    <source>
        <strain evidence="17">Puerto Rican</strain>
    </source>
</reference>
<evidence type="ECO:0000256" key="8">
    <source>
        <dbReference type="ARBA" id="ARBA00022679"/>
    </source>
</evidence>
<dbReference type="GO" id="GO:0003878">
    <property type="term" value="F:ATP citrate synthase activity"/>
    <property type="evidence" value="ECO:0007669"/>
    <property type="project" value="UniProtKB-EC"/>
</dbReference>
<dbReference type="Proteomes" id="UP000008854">
    <property type="component" value="Unassembled WGS sequence"/>
</dbReference>
<dbReference type="InterPro" id="IPR033847">
    <property type="entry name" value="Citrt_syn/SCS-alpha_CS"/>
</dbReference>
<dbReference type="PROSITE" id="PS01216">
    <property type="entry name" value="SUCCINYL_COA_LIG_1"/>
    <property type="match status" value="1"/>
</dbReference>
<evidence type="ECO:0000256" key="1">
    <source>
        <dbReference type="ARBA" id="ARBA00004496"/>
    </source>
</evidence>
<evidence type="ECO:0000256" key="2">
    <source>
        <dbReference type="ARBA" id="ARBA00005899"/>
    </source>
</evidence>
<dbReference type="CDD" id="cd06100">
    <property type="entry name" value="CCL_ACL-C"/>
    <property type="match status" value="1"/>
</dbReference>
<evidence type="ECO:0000256" key="11">
    <source>
        <dbReference type="ARBA" id="ARBA00022840"/>
    </source>
</evidence>
<keyword evidence="7" id="KW-0597">Phosphoprotein</keyword>
<dbReference type="Gene3D" id="1.10.230.10">
    <property type="entry name" value="Cytochrome P450-Terp, domain 2"/>
    <property type="match status" value="1"/>
</dbReference>
<keyword evidence="11" id="KW-0067">ATP-binding</keyword>
<evidence type="ECO:0000313" key="17">
    <source>
        <dbReference type="Proteomes" id="UP000008854"/>
    </source>
</evidence>
<dbReference type="InterPro" id="IPR005811">
    <property type="entry name" value="SUCC_ACL_C"/>
</dbReference>
<dbReference type="Pfam" id="PF24948">
    <property type="entry name" value="Citrate_synth_N"/>
    <property type="match status" value="1"/>
</dbReference>
<evidence type="ECO:0000256" key="7">
    <source>
        <dbReference type="ARBA" id="ARBA00022553"/>
    </source>
</evidence>
<sequence>MSSKAVYEESAKLLIYNSICYSKLAKNPLRVVKLGEDVSSVTDEWILHNNLVSKPDVLIKRRGKLGLVFAGFNWADSQKKIKSLLASKFTIGSTCGILDRFLIEPFVPHEQQEEYYLCMYTQRTSNVILFHHAGGVDVGEVDSKAKRFEVSVENIMKSDSGMKAGCSAEQLLQSSLLSGVKCPKRARMLAEFIVELHAVFDKLYFTYLEINPLVICKWNMNAKKINDCNGSSYHIINDTELQDVDNDINEQLYIHILDVAAKLDQCAEHLFTSSLEWSVNGKMLEFPFGFGKTETKEEAYIAKLDARTGASLKLTILNPNGRIWTMSAGGGASVIYADTVCELAEKVKAAGGISQGVKDLANYGEYSGAPSEELTYEYSKTILTLMTTGEPHPDGKVLLIGGGIANFTNIAATFKGIVRALTEFKEQLKRHNIRIFVRRAGPNYQEGLRIMRELGRTIDIPIYVFGPETHMTAIVSMAFGLRQIPPPQVNQIQSSADSLSLYSYNGSGCEHKNSDKSTPMVTNQTLKVSEFSSTITTTATTATSDNNHETIYEEPLFTVKTKCLIWGLQVKAVQSMLDFDYASGRDSPSVAALIYPFSDDHQLTFYWGAKELFLPVYKYMLNAMHKHPDARILVNFASLRVAYDICMEAMEVDCILSSNYKENGILNEHSDTSINHNDGLRVNEAQIKCIAIIAEGIPENMTRRLIQRSRERNILLIGPATVGGLKSGCFKIGNTGGMTDNILASKLYRPGSVAYVSRSGGMSNELNNIISMNSDGVYEGVAIGGDRFPGSTFIDHILRYENNPEIGMIVVLGEVGGVEEYAIIEAVKSGKIKKPIVAWCIGSCGELLSSAANSNNNTDSNNITGGSIQFGHAGACANSLQETATAKNHALASVGIHVPESFDELDLLIRRVFDELVRSCQLIPKPDHPPRNVPMDYAWAKELGLIRRPVSFTSTICDDRGEELLYAGMPISQVIEQDLGIGGVLGLLWFKRRLPEYATKFLELCLIITADHGPAVSGAHNTIVATRAGKDLISSLVSGLLTIGDRFGGALDAAARQFSQAYDADLTPIQFVNQERQASRLIMGIGHRIKSITNPDKRVQLLSNYVHEHFVATPVVDYALEVEKITTNKRPNLILNVDGMIGVAMVDLLRSSGYFTCEEAEEYITIGTLNGLFVLGRSIGFIGHYLDQKRLNQGLYRHPWEDISYMLPKYP</sequence>
<evidence type="ECO:0000256" key="13">
    <source>
        <dbReference type="ARBA" id="ARBA00023098"/>
    </source>
</evidence>
<dbReference type="InterPro" id="IPR032263">
    <property type="entry name" value="Citrate-bd"/>
</dbReference>
<dbReference type="GO" id="GO:0006633">
    <property type="term" value="P:fatty acid biosynthetic process"/>
    <property type="evidence" value="ECO:0007669"/>
    <property type="project" value="TreeGrafter"/>
</dbReference>